<dbReference type="Proteomes" id="UP000565286">
    <property type="component" value="Unassembled WGS sequence"/>
</dbReference>
<comment type="caution">
    <text evidence="1">The sequence shown here is derived from an EMBL/GenBank/DDBJ whole genome shotgun (WGS) entry which is preliminary data.</text>
</comment>
<evidence type="ECO:0000313" key="2">
    <source>
        <dbReference type="Proteomes" id="UP000565286"/>
    </source>
</evidence>
<dbReference type="RefSeq" id="WP_183897232.1">
    <property type="nucleotide sequence ID" value="NZ_JACIDV010000011.1"/>
</dbReference>
<reference evidence="1 2" key="1">
    <citation type="submission" date="2020-08" db="EMBL/GenBank/DDBJ databases">
        <title>Genomic Encyclopedia of Type Strains, Phase IV (KMG-IV): sequencing the most valuable type-strain genomes for metagenomic binning, comparative biology and taxonomic classification.</title>
        <authorList>
            <person name="Goeker M."/>
        </authorList>
    </citation>
    <scope>NUCLEOTIDE SEQUENCE [LARGE SCALE GENOMIC DNA]</scope>
    <source>
        <strain evidence="1 2">DSM 26438</strain>
    </source>
</reference>
<dbReference type="AlphaFoldDB" id="A0A7W6G2X7"/>
<proteinExistence type="predicted"/>
<organism evidence="1 2">
    <name type="scientific">Rhizobium skierniewicense</name>
    <dbReference type="NCBI Taxonomy" id="984260"/>
    <lineage>
        <taxon>Bacteria</taxon>
        <taxon>Pseudomonadati</taxon>
        <taxon>Pseudomonadota</taxon>
        <taxon>Alphaproteobacteria</taxon>
        <taxon>Hyphomicrobiales</taxon>
        <taxon>Rhizobiaceae</taxon>
        <taxon>Rhizobium/Agrobacterium group</taxon>
        <taxon>Rhizobium</taxon>
    </lineage>
</organism>
<protein>
    <submittedName>
        <fullName evidence="1">Uncharacterized protein</fullName>
    </submittedName>
</protein>
<name>A0A7W6G2X7_9HYPH</name>
<gene>
    <name evidence="1" type="ORF">GGQ73_003581</name>
</gene>
<accession>A0A7W6G2X7</accession>
<dbReference type="EMBL" id="JACIDV010000011">
    <property type="protein sequence ID" value="MBB3947613.1"/>
    <property type="molecule type" value="Genomic_DNA"/>
</dbReference>
<keyword evidence="2" id="KW-1185">Reference proteome</keyword>
<sequence length="181" mass="20808">MMKRILEHSQVSGKFNWRRKHTVFRCGGNYAYQCDAMLTACGIDIIYFEKDDDGFDTLSMNIYDICFNKIAEMRKNDWICRNNVDEIEATPRTPKILIKSEIHRINLELEFKSKENMEYQELQAAQRLGVPPEEDLLLVTLTGSFPAPCYAQMTHDNLIVNGKLSFSKNLFSNTGKAIVIG</sequence>
<evidence type="ECO:0000313" key="1">
    <source>
        <dbReference type="EMBL" id="MBB3947613.1"/>
    </source>
</evidence>